<dbReference type="GO" id="GO:0004035">
    <property type="term" value="F:alkaline phosphatase activity"/>
    <property type="evidence" value="ECO:0007669"/>
    <property type="project" value="UniProtKB-EC"/>
</dbReference>
<dbReference type="Gene3D" id="3.60.21.70">
    <property type="entry name" value="PhoD-like phosphatase"/>
    <property type="match status" value="1"/>
</dbReference>
<dbReference type="PANTHER" id="PTHR46689:SF2">
    <property type="entry name" value="WW DOMAIN PROTEIN (AFU_ORTHOLOGUE AFUA_6G06520)"/>
    <property type="match status" value="1"/>
</dbReference>
<dbReference type="InterPro" id="IPR038607">
    <property type="entry name" value="PhoD-like_sf"/>
</dbReference>
<dbReference type="InterPro" id="IPR043904">
    <property type="entry name" value="PhoD_2-like"/>
</dbReference>
<dbReference type="Proteomes" id="UP001553161">
    <property type="component" value="Unassembled WGS sequence"/>
</dbReference>
<evidence type="ECO:0000313" key="2">
    <source>
        <dbReference type="EMBL" id="MEV8468064.1"/>
    </source>
</evidence>
<reference evidence="2 3" key="1">
    <citation type="submission" date="2024-07" db="EMBL/GenBank/DDBJ databases">
        <authorList>
            <person name="Kang M."/>
        </authorList>
    </citation>
    <scope>NUCLEOTIDE SEQUENCE [LARGE SCALE GENOMIC DNA]</scope>
    <source>
        <strain evidence="2 3">DFM31</strain>
    </source>
</reference>
<dbReference type="PANTHER" id="PTHR46689">
    <property type="entry name" value="MEMBRANE PROTEIN, PUTATIVE-RELATED"/>
    <property type="match status" value="1"/>
</dbReference>
<name>A0ABV3L909_9RHOB</name>
<evidence type="ECO:0000313" key="3">
    <source>
        <dbReference type="Proteomes" id="UP001553161"/>
    </source>
</evidence>
<dbReference type="EC" id="3.1.3.1" evidence="2"/>
<sequence length="471" mass="52576">MHPFPDRAGPFLYFRGWRDGRLALAALSLLPPGETPPPVQAGGHKIAAVKLRELGEVTAWRHDFDLGATDDGYDLGDSHYPVQTDLTGDLRIAFASCNGEENGDMDRAPEERNAMWERLGRNHDRAPFALLLQGGDQIYADEATHGHPLTDGWPGDTPPDLDDAQQAEITEHLRAAFVQRYLGAMGNEAYGWLAARVPSLCVWDDHDICDGWGSLPRDRTSSTLGQTLFRVAREMYLMFQHAATEDDVATLFLDPQGRSLGWAHELPGLTLFAPDLRSERSRRHVMREAGWQTVEGLEPQGDHVMMVSSVPLLGPRLSLLEGVMLMIPKIQQYEDDLRDQWQSRAHRAEWVRMLKQMLRLRKKAPVTVLSGEIHLATRAEMGRGPTLIHQLVASGIAHRAPPQAFARSLGTLAGLGSSPIPEQKIRIHPLPGRKQRYMAERNFLVLERTGRDWQAVWHLEDSGATPALALT</sequence>
<dbReference type="CDD" id="cd07389">
    <property type="entry name" value="MPP_PhoD"/>
    <property type="match status" value="1"/>
</dbReference>
<dbReference type="RefSeq" id="WP_366194037.1">
    <property type="nucleotide sequence ID" value="NZ_JBFBVU010000021.1"/>
</dbReference>
<dbReference type="EMBL" id="JBFBVU010000021">
    <property type="protein sequence ID" value="MEV8468064.1"/>
    <property type="molecule type" value="Genomic_DNA"/>
</dbReference>
<organism evidence="2 3">
    <name type="scientific">Meridianimarinicoccus marinus</name>
    <dbReference type="NCBI Taxonomy" id="3231483"/>
    <lineage>
        <taxon>Bacteria</taxon>
        <taxon>Pseudomonadati</taxon>
        <taxon>Pseudomonadota</taxon>
        <taxon>Alphaproteobacteria</taxon>
        <taxon>Rhodobacterales</taxon>
        <taxon>Paracoccaceae</taxon>
        <taxon>Meridianimarinicoccus</taxon>
    </lineage>
</organism>
<feature type="domain" description="PhoD-like phosphatase" evidence="1">
    <location>
        <begin position="114"/>
        <end position="323"/>
    </location>
</feature>
<accession>A0ABV3L909</accession>
<gene>
    <name evidence="2" type="ORF">AB0T83_14905</name>
</gene>
<dbReference type="Pfam" id="PF19050">
    <property type="entry name" value="PhoD_2"/>
    <property type="match status" value="1"/>
</dbReference>
<keyword evidence="2" id="KW-0378">Hydrolase</keyword>
<dbReference type="InterPro" id="IPR029052">
    <property type="entry name" value="Metallo-depent_PP-like"/>
</dbReference>
<dbReference type="SUPFAM" id="SSF56300">
    <property type="entry name" value="Metallo-dependent phosphatases"/>
    <property type="match status" value="1"/>
</dbReference>
<keyword evidence="3" id="KW-1185">Reference proteome</keyword>
<evidence type="ECO:0000259" key="1">
    <source>
        <dbReference type="Pfam" id="PF19050"/>
    </source>
</evidence>
<proteinExistence type="predicted"/>
<dbReference type="InterPro" id="IPR018946">
    <property type="entry name" value="PhoD-like_MPP"/>
</dbReference>
<comment type="caution">
    <text evidence="2">The sequence shown here is derived from an EMBL/GenBank/DDBJ whole genome shotgun (WGS) entry which is preliminary data.</text>
</comment>
<protein>
    <submittedName>
        <fullName evidence="2">Alkaline phosphatase D family protein</fullName>
        <ecNumber evidence="2">3.1.3.1</ecNumber>
    </submittedName>
</protein>